<organism evidence="9 10">
    <name type="scientific">Clostridium oceanicum</name>
    <dbReference type="NCBI Taxonomy" id="1543"/>
    <lineage>
        <taxon>Bacteria</taxon>
        <taxon>Bacillati</taxon>
        <taxon>Bacillota</taxon>
        <taxon>Clostridia</taxon>
        <taxon>Eubacteriales</taxon>
        <taxon>Clostridiaceae</taxon>
        <taxon>Clostridium</taxon>
    </lineage>
</organism>
<feature type="transmembrane region" description="Helical" evidence="7">
    <location>
        <begin position="58"/>
        <end position="85"/>
    </location>
</feature>
<protein>
    <submittedName>
        <fullName evidence="9">ABC transporter permease subunit</fullName>
    </submittedName>
</protein>
<comment type="caution">
    <text evidence="9">The sequence shown here is derived from an EMBL/GenBank/DDBJ whole genome shotgun (WGS) entry which is preliminary data.</text>
</comment>
<evidence type="ECO:0000256" key="2">
    <source>
        <dbReference type="ARBA" id="ARBA00022448"/>
    </source>
</evidence>
<feature type="transmembrane region" description="Helical" evidence="7">
    <location>
        <begin position="92"/>
        <end position="119"/>
    </location>
</feature>
<dbReference type="Pfam" id="PF00528">
    <property type="entry name" value="BPD_transp_1"/>
    <property type="match status" value="1"/>
</dbReference>
<gene>
    <name evidence="9" type="ORF">GCM10008906_34970</name>
</gene>
<dbReference type="InterPro" id="IPR000515">
    <property type="entry name" value="MetI-like"/>
</dbReference>
<keyword evidence="6 7" id="KW-0472">Membrane</keyword>
<sequence>MKVCIWKNKSGKHLALSYIFLFVLWCFLYKIVNSEVIIPSPKNTIMNLLYIIKEKDFIFVIGFTILRSFKSFLISVFIALIIGILSSLSKTIYNIIIPFLNFLKAVPTIAIIILVLIWIDSENAPILIGFIVIFPIAYENILLSIKNIDRKILDMAKIYKVRTFTIVKEIYIPTIFYNLNSILGSIIGLNLKVVIAGEVLGQPKFSIGTCLQQEKMNLNTAGLFAWIVIIVILSVILQWLIKYLYKKFIDKSEIYNV</sequence>
<dbReference type="EMBL" id="BAAACG010000019">
    <property type="protein sequence ID" value="GAA0746822.1"/>
    <property type="molecule type" value="Genomic_DNA"/>
</dbReference>
<reference evidence="10" key="1">
    <citation type="journal article" date="2019" name="Int. J. Syst. Evol. Microbiol.">
        <title>The Global Catalogue of Microorganisms (GCM) 10K type strain sequencing project: providing services to taxonomists for standard genome sequencing and annotation.</title>
        <authorList>
            <consortium name="The Broad Institute Genomics Platform"/>
            <consortium name="The Broad Institute Genome Sequencing Center for Infectious Disease"/>
            <person name="Wu L."/>
            <person name="Ma J."/>
        </authorList>
    </citation>
    <scope>NUCLEOTIDE SEQUENCE [LARGE SCALE GENOMIC DNA]</scope>
    <source>
        <strain evidence="10">JCM 1407</strain>
    </source>
</reference>
<evidence type="ECO:0000259" key="8">
    <source>
        <dbReference type="PROSITE" id="PS50928"/>
    </source>
</evidence>
<dbReference type="InterPro" id="IPR035906">
    <property type="entry name" value="MetI-like_sf"/>
</dbReference>
<evidence type="ECO:0000256" key="5">
    <source>
        <dbReference type="ARBA" id="ARBA00022989"/>
    </source>
</evidence>
<dbReference type="Proteomes" id="UP001501510">
    <property type="component" value="Unassembled WGS sequence"/>
</dbReference>
<keyword evidence="4 7" id="KW-0812">Transmembrane</keyword>
<keyword evidence="5 7" id="KW-1133">Transmembrane helix</keyword>
<evidence type="ECO:0000256" key="6">
    <source>
        <dbReference type="ARBA" id="ARBA00023136"/>
    </source>
</evidence>
<name>A0ABP3V5K3_9CLOT</name>
<comment type="subcellular location">
    <subcellularLocation>
        <location evidence="1 7">Cell membrane</location>
        <topology evidence="1 7">Multi-pass membrane protein</topology>
    </subcellularLocation>
</comment>
<evidence type="ECO:0000256" key="3">
    <source>
        <dbReference type="ARBA" id="ARBA00022475"/>
    </source>
</evidence>
<keyword evidence="3" id="KW-1003">Cell membrane</keyword>
<evidence type="ECO:0000313" key="9">
    <source>
        <dbReference type="EMBL" id="GAA0746822.1"/>
    </source>
</evidence>
<feature type="transmembrane region" description="Helical" evidence="7">
    <location>
        <begin position="166"/>
        <end position="189"/>
    </location>
</feature>
<accession>A0ABP3V5K3</accession>
<dbReference type="Gene3D" id="1.10.3720.10">
    <property type="entry name" value="MetI-like"/>
    <property type="match status" value="1"/>
</dbReference>
<evidence type="ECO:0000256" key="7">
    <source>
        <dbReference type="RuleBase" id="RU363032"/>
    </source>
</evidence>
<dbReference type="PANTHER" id="PTHR30151">
    <property type="entry name" value="ALKANE SULFONATE ABC TRANSPORTER-RELATED, MEMBRANE SUBUNIT"/>
    <property type="match status" value="1"/>
</dbReference>
<dbReference type="PROSITE" id="PS50928">
    <property type="entry name" value="ABC_TM1"/>
    <property type="match status" value="1"/>
</dbReference>
<proteinExistence type="inferred from homology"/>
<feature type="domain" description="ABC transmembrane type-1" evidence="8">
    <location>
        <begin position="61"/>
        <end position="241"/>
    </location>
</feature>
<keyword evidence="2 7" id="KW-0813">Transport</keyword>
<dbReference type="RefSeq" id="WP_343763793.1">
    <property type="nucleotide sequence ID" value="NZ_BAAACG010000019.1"/>
</dbReference>
<evidence type="ECO:0000313" key="10">
    <source>
        <dbReference type="Proteomes" id="UP001501510"/>
    </source>
</evidence>
<feature type="transmembrane region" description="Helical" evidence="7">
    <location>
        <begin position="223"/>
        <end position="241"/>
    </location>
</feature>
<evidence type="ECO:0000256" key="1">
    <source>
        <dbReference type="ARBA" id="ARBA00004651"/>
    </source>
</evidence>
<dbReference type="PANTHER" id="PTHR30151:SF0">
    <property type="entry name" value="ABC TRANSPORTER PERMEASE PROTEIN MJ0413-RELATED"/>
    <property type="match status" value="1"/>
</dbReference>
<keyword evidence="10" id="KW-1185">Reference proteome</keyword>
<comment type="similarity">
    <text evidence="7">Belongs to the binding-protein-dependent transport system permease family.</text>
</comment>
<feature type="transmembrane region" description="Helical" evidence="7">
    <location>
        <begin position="125"/>
        <end position="145"/>
    </location>
</feature>
<dbReference type="SUPFAM" id="SSF161098">
    <property type="entry name" value="MetI-like"/>
    <property type="match status" value="1"/>
</dbReference>
<evidence type="ECO:0000256" key="4">
    <source>
        <dbReference type="ARBA" id="ARBA00022692"/>
    </source>
</evidence>